<keyword evidence="4" id="KW-1185">Reference proteome</keyword>
<accession>A0A238U5T2</accession>
<evidence type="ECO:0000313" key="4">
    <source>
        <dbReference type="Proteomes" id="UP000215214"/>
    </source>
</evidence>
<dbReference type="RefSeq" id="WP_095069500.1">
    <property type="nucleotide sequence ID" value="NZ_LT899436.1"/>
</dbReference>
<name>A0A238U5T2_9FLAO</name>
<dbReference type="KEGG" id="tje:TJEJU_0725"/>
<keyword evidence="1" id="KW-0732">Signal</keyword>
<sequence>MTLEVFSQSPKFSFSQEIIEVKTNENIQEIKVYKGSFTSHKQLANREAILGDLFKDTSTLYFSPVLPFQLNTTYTVIVNDSFFEFLIPLKTDYKKLNVAAIYPNTSKLPSNFLKWYVAFSKPVNPANIYNHIRLINNKTKEKVDRALLPLENALLSNDGKLLTLWIEPGRQKRDLGPNKHLGEVLNEGVSYTLLIDEKLKDTEGVAMGKTFEHAFHVIGSDRIQPSIKKWEFVLPKSNTNQSLVIQLNDNLDFGSLHNSLQIINTKGQVISGSFKIKTNESTIEFTPNTSWKKGDYILKCDKIIEDVSGNNLERLFDRDVTKKKTKPILERKFSIS</sequence>
<feature type="domain" description="SbsA Ig-like" evidence="2">
    <location>
        <begin position="238"/>
        <end position="313"/>
    </location>
</feature>
<dbReference type="EMBL" id="LT899436">
    <property type="protein sequence ID" value="SNR14497.1"/>
    <property type="molecule type" value="Genomic_DNA"/>
</dbReference>
<evidence type="ECO:0000256" key="1">
    <source>
        <dbReference type="ARBA" id="ARBA00022729"/>
    </source>
</evidence>
<evidence type="ECO:0000259" key="2">
    <source>
        <dbReference type="Pfam" id="PF13205"/>
    </source>
</evidence>
<organism evidence="3 4">
    <name type="scientific">Tenacibaculum jejuense</name>
    <dbReference type="NCBI Taxonomy" id="584609"/>
    <lineage>
        <taxon>Bacteria</taxon>
        <taxon>Pseudomonadati</taxon>
        <taxon>Bacteroidota</taxon>
        <taxon>Flavobacteriia</taxon>
        <taxon>Flavobacteriales</taxon>
        <taxon>Flavobacteriaceae</taxon>
        <taxon>Tenacibaculum</taxon>
    </lineage>
</organism>
<gene>
    <name evidence="3" type="ORF">TJEJU_0725</name>
</gene>
<dbReference type="AlphaFoldDB" id="A0A238U5T2"/>
<dbReference type="Proteomes" id="UP000215214">
    <property type="component" value="Chromosome TJEJU"/>
</dbReference>
<evidence type="ECO:0000313" key="3">
    <source>
        <dbReference type="EMBL" id="SNR14497.1"/>
    </source>
</evidence>
<protein>
    <recommendedName>
        <fullName evidence="2">SbsA Ig-like domain-containing protein</fullName>
    </recommendedName>
</protein>
<proteinExistence type="predicted"/>
<dbReference type="Pfam" id="PF13205">
    <property type="entry name" value="Big_5"/>
    <property type="match status" value="1"/>
</dbReference>
<reference evidence="3 4" key="1">
    <citation type="submission" date="2017-07" db="EMBL/GenBank/DDBJ databases">
        <authorList>
            <person name="Sun Z.S."/>
            <person name="Albrecht U."/>
            <person name="Echele G."/>
            <person name="Lee C.C."/>
        </authorList>
    </citation>
    <scope>NUCLEOTIDE SEQUENCE [LARGE SCALE GENOMIC DNA]</scope>
    <source>
        <strain evidence="4">type strain: KCTC 22618</strain>
    </source>
</reference>
<dbReference type="InterPro" id="IPR032812">
    <property type="entry name" value="SbsA_Ig"/>
</dbReference>